<keyword evidence="3" id="KW-0251">Elongation factor</keyword>
<reference evidence="3 4" key="1">
    <citation type="submission" date="2019-03" db="EMBL/GenBank/DDBJ databases">
        <title>Single cell metagenomics reveals metabolic interactions within the superorganism composed of flagellate Streblomastix strix and complex community of Bacteroidetes bacteria on its surface.</title>
        <authorList>
            <person name="Treitli S.C."/>
            <person name="Kolisko M."/>
            <person name="Husnik F."/>
            <person name="Keeling P."/>
            <person name="Hampl V."/>
        </authorList>
    </citation>
    <scope>NUCLEOTIDE SEQUENCE [LARGE SCALE GENOMIC DNA]</scope>
    <source>
        <strain evidence="3">ST1C</strain>
    </source>
</reference>
<evidence type="ECO:0000313" key="4">
    <source>
        <dbReference type="Proteomes" id="UP000324800"/>
    </source>
</evidence>
<name>A0A5J4U8D1_9EUKA</name>
<comment type="caution">
    <text evidence="3">The sequence shown here is derived from an EMBL/GenBank/DDBJ whole genome shotgun (WGS) entry which is preliminary data.</text>
</comment>
<dbReference type="GO" id="GO:0003746">
    <property type="term" value="F:translation elongation factor activity"/>
    <property type="evidence" value="ECO:0007669"/>
    <property type="project" value="UniProtKB-KW"/>
</dbReference>
<dbReference type="PANTHER" id="PTHR23115">
    <property type="entry name" value="TRANSLATION FACTOR"/>
    <property type="match status" value="1"/>
</dbReference>
<gene>
    <name evidence="3" type="ORF">EZS28_037999</name>
</gene>
<dbReference type="OrthoDB" id="342024at2759"/>
<dbReference type="EMBL" id="SNRW01019345">
    <property type="protein sequence ID" value="KAA6366473.1"/>
    <property type="molecule type" value="Genomic_DNA"/>
</dbReference>
<evidence type="ECO:0000313" key="3">
    <source>
        <dbReference type="EMBL" id="KAA6366473.1"/>
    </source>
</evidence>
<keyword evidence="1" id="KW-0547">Nucleotide-binding</keyword>
<dbReference type="Proteomes" id="UP000324800">
    <property type="component" value="Unassembled WGS sequence"/>
</dbReference>
<sequence>MIVLVIKMDDKSVNFSETRYNEIEVKMRSYLKNIGYNPDKIQMIAISRFYGDNMLKHSPNMPQIKGNMLFDSLGTPEI</sequence>
<dbReference type="Gene3D" id="3.40.50.300">
    <property type="entry name" value="P-loop containing nucleotide triphosphate hydrolases"/>
    <property type="match status" value="1"/>
</dbReference>
<keyword evidence="2" id="KW-0342">GTP-binding</keyword>
<evidence type="ECO:0000256" key="1">
    <source>
        <dbReference type="ARBA" id="ARBA00022741"/>
    </source>
</evidence>
<proteinExistence type="predicted"/>
<protein>
    <submittedName>
        <fullName evidence="3">Putative translation elongation factor-1 alpha</fullName>
    </submittedName>
</protein>
<organism evidence="3 4">
    <name type="scientific">Streblomastix strix</name>
    <dbReference type="NCBI Taxonomy" id="222440"/>
    <lineage>
        <taxon>Eukaryota</taxon>
        <taxon>Metamonada</taxon>
        <taxon>Preaxostyla</taxon>
        <taxon>Oxymonadida</taxon>
        <taxon>Streblomastigidae</taxon>
        <taxon>Streblomastix</taxon>
    </lineage>
</organism>
<dbReference type="SUPFAM" id="SSF52540">
    <property type="entry name" value="P-loop containing nucleoside triphosphate hydrolases"/>
    <property type="match status" value="1"/>
</dbReference>
<accession>A0A5J4U8D1</accession>
<dbReference type="InterPro" id="IPR050100">
    <property type="entry name" value="TRAFAC_GTPase_members"/>
</dbReference>
<dbReference type="InterPro" id="IPR027417">
    <property type="entry name" value="P-loop_NTPase"/>
</dbReference>
<dbReference type="GO" id="GO:0005525">
    <property type="term" value="F:GTP binding"/>
    <property type="evidence" value="ECO:0007669"/>
    <property type="project" value="UniProtKB-KW"/>
</dbReference>
<keyword evidence="3" id="KW-0648">Protein biosynthesis</keyword>
<evidence type="ECO:0000256" key="2">
    <source>
        <dbReference type="ARBA" id="ARBA00023134"/>
    </source>
</evidence>
<dbReference type="AlphaFoldDB" id="A0A5J4U8D1"/>